<evidence type="ECO:0000313" key="3">
    <source>
        <dbReference type="EMBL" id="MEK0186452.1"/>
    </source>
</evidence>
<evidence type="ECO:0000259" key="2">
    <source>
        <dbReference type="Pfam" id="PF04536"/>
    </source>
</evidence>
<dbReference type="PANTHER" id="PTHR30373">
    <property type="entry name" value="UPF0603 PROTEIN YGCG"/>
    <property type="match status" value="1"/>
</dbReference>
<proteinExistence type="predicted"/>
<feature type="domain" description="TPM" evidence="2">
    <location>
        <begin position="55"/>
        <end position="180"/>
    </location>
</feature>
<accession>A0ABU8YQ09</accession>
<dbReference type="RefSeq" id="WP_340525169.1">
    <property type="nucleotide sequence ID" value="NZ_JBBLXS010000217.1"/>
</dbReference>
<sequence>MIGIFKKFLSWKKHFPPLAGAIAIALILSQMAVLPALATGVYEMPMLSAGDRTWVFDKGDVLSRNSESTISNVLDNLEQQTGKQIRFVTIHRLDYGETTATFTKQLFEQWFPATDDQTNQILLVLDTVTNTAAIRTGEGVKSLLTDEIAQSVAGETVQVPLREGNKYNEALTDASSRIATVLSGEPDPGAPEVVDNIQVEGTFKKAEETDQGNATVIVVVLLVLATVIPMVTYFWYQGFS</sequence>
<dbReference type="Pfam" id="PF04536">
    <property type="entry name" value="TPM_phosphatase"/>
    <property type="match status" value="1"/>
</dbReference>
<comment type="caution">
    <text evidence="3">The sequence shown here is derived from an EMBL/GenBank/DDBJ whole genome shotgun (WGS) entry which is preliminary data.</text>
</comment>
<dbReference type="NCBIfam" id="NF047379">
    <property type="entry name" value="photo_II_Psb32"/>
    <property type="match status" value="1"/>
</dbReference>
<evidence type="ECO:0000313" key="4">
    <source>
        <dbReference type="Proteomes" id="UP001384579"/>
    </source>
</evidence>
<gene>
    <name evidence="3" type="ORF">WMG39_16575</name>
</gene>
<dbReference type="InterPro" id="IPR007621">
    <property type="entry name" value="TPM_dom"/>
</dbReference>
<name>A0ABU8YQ09_9CYAN</name>
<keyword evidence="1" id="KW-0812">Transmembrane</keyword>
<keyword evidence="1" id="KW-0472">Membrane</keyword>
<reference evidence="3 4" key="1">
    <citation type="journal article" date="2020" name="Harmful Algae">
        <title>Molecular and morphological characterization of a novel dihydroanatoxin-a producing Microcoleus species (cyanobacteria) from the Russian River, California, USA.</title>
        <authorList>
            <person name="Conklin K.Y."/>
            <person name="Stancheva R."/>
            <person name="Otten T.G."/>
            <person name="Fadness R."/>
            <person name="Boyer G.L."/>
            <person name="Read B."/>
            <person name="Zhang X."/>
            <person name="Sheath R.G."/>
        </authorList>
    </citation>
    <scope>NUCLEOTIDE SEQUENCE [LARGE SCALE GENOMIC DNA]</scope>
    <source>
        <strain evidence="3 4">PTRS2</strain>
    </source>
</reference>
<organism evidence="3 4">
    <name type="scientific">Microcoleus anatoxicus PTRS2</name>
    <dbReference type="NCBI Taxonomy" id="2705321"/>
    <lineage>
        <taxon>Bacteria</taxon>
        <taxon>Bacillati</taxon>
        <taxon>Cyanobacteriota</taxon>
        <taxon>Cyanophyceae</taxon>
        <taxon>Oscillatoriophycideae</taxon>
        <taxon>Oscillatoriales</taxon>
        <taxon>Microcoleaceae</taxon>
        <taxon>Microcoleus</taxon>
        <taxon>Microcoleus anatoxicus</taxon>
    </lineage>
</organism>
<dbReference type="Gene3D" id="3.10.310.50">
    <property type="match status" value="1"/>
</dbReference>
<protein>
    <submittedName>
        <fullName evidence="3">TPM domain-containing protein</fullName>
    </submittedName>
</protein>
<dbReference type="PANTHER" id="PTHR30373:SF2">
    <property type="entry name" value="UPF0603 PROTEIN YGCG"/>
    <property type="match status" value="1"/>
</dbReference>
<evidence type="ECO:0000256" key="1">
    <source>
        <dbReference type="SAM" id="Phobius"/>
    </source>
</evidence>
<dbReference type="Proteomes" id="UP001384579">
    <property type="component" value="Unassembled WGS sequence"/>
</dbReference>
<keyword evidence="4" id="KW-1185">Reference proteome</keyword>
<dbReference type="EMBL" id="JBBLXS010000217">
    <property type="protein sequence ID" value="MEK0186452.1"/>
    <property type="molecule type" value="Genomic_DNA"/>
</dbReference>
<feature type="transmembrane region" description="Helical" evidence="1">
    <location>
        <begin position="214"/>
        <end position="236"/>
    </location>
</feature>
<keyword evidence="1" id="KW-1133">Transmembrane helix</keyword>